<sequence length="343" mass="39777">MRNDMFNAFDLKGFWKDNAESKKDFISQDVSDEEIQQCEKQLGFKLPDSYIALMKGHNGGILGRDVFQKKDANGKIIKSVICEFLNAIGGEKRFSLMSDWSKWIRKGYSSGILIGLHMPNGGYAKQYYLDYSLCGSQGEPRVICHTRIWRDNTTQEIDFELAETFESFVKGLVKRPKIPPFDFCSFNEKLKDIIKEIFTETIRKHTDETINSFGLYTAEEASFIATAFNTKEHFETLSKNNNEDEFYKYSTANWKYEGTEDKNYNKIFIISEQLEEYSALLLTDAGLRTFRNKLIDNCALVLEELKQENFFKDHCKNTVTLMVNLAQDDLPKAKYKKLIHQLN</sequence>
<dbReference type="SMART" id="SM00860">
    <property type="entry name" value="SMI1_KNR4"/>
    <property type="match status" value="1"/>
</dbReference>
<dbReference type="EMBL" id="MSAE01000004">
    <property type="protein sequence ID" value="PUX17266.1"/>
    <property type="molecule type" value="Genomic_DNA"/>
</dbReference>
<dbReference type="Proteomes" id="UP000469927">
    <property type="component" value="Unassembled WGS sequence"/>
</dbReference>
<name>A0A2T7AXN9_9ENTR</name>
<gene>
    <name evidence="3" type="ORF">AUN14_03710</name>
    <name evidence="2" type="ORF">FZI19_14950</name>
</gene>
<dbReference type="Proteomes" id="UP000244378">
    <property type="component" value="Unassembled WGS sequence"/>
</dbReference>
<evidence type="ECO:0000313" key="2">
    <source>
        <dbReference type="EMBL" id="KAB0875896.1"/>
    </source>
</evidence>
<evidence type="ECO:0000259" key="1">
    <source>
        <dbReference type="SMART" id="SM00860"/>
    </source>
</evidence>
<dbReference type="InterPro" id="IPR037883">
    <property type="entry name" value="Knr4/Smi1-like_sf"/>
</dbReference>
<dbReference type="Pfam" id="PF09346">
    <property type="entry name" value="SMI1_KNR4"/>
    <property type="match status" value="1"/>
</dbReference>
<proteinExistence type="predicted"/>
<dbReference type="OrthoDB" id="4827574at2"/>
<keyword evidence="5" id="KW-1185">Reference proteome</keyword>
<dbReference type="SUPFAM" id="SSF160631">
    <property type="entry name" value="SMI1/KNR4-like"/>
    <property type="match status" value="1"/>
</dbReference>
<dbReference type="Gene3D" id="3.40.1580.10">
    <property type="entry name" value="SMI1/KNR4-like"/>
    <property type="match status" value="1"/>
</dbReference>
<dbReference type="InterPro" id="IPR025409">
    <property type="entry name" value="DUF4303"/>
</dbReference>
<organism evidence="3 4">
    <name type="scientific">Cronobacter muytjensii</name>
    <dbReference type="NCBI Taxonomy" id="413501"/>
    <lineage>
        <taxon>Bacteria</taxon>
        <taxon>Pseudomonadati</taxon>
        <taxon>Pseudomonadota</taxon>
        <taxon>Gammaproteobacteria</taxon>
        <taxon>Enterobacterales</taxon>
        <taxon>Enterobacteriaceae</taxon>
        <taxon>Cronobacter</taxon>
    </lineage>
</organism>
<protein>
    <submittedName>
        <fullName evidence="3">DUF4303 domain-containing protein</fullName>
    </submittedName>
</protein>
<dbReference type="EMBL" id="WAGD01000045">
    <property type="protein sequence ID" value="KAB0875896.1"/>
    <property type="molecule type" value="Genomic_DNA"/>
</dbReference>
<reference evidence="2 5" key="2">
    <citation type="submission" date="2019-08" db="EMBL/GenBank/DDBJ databases">
        <title>Prevalence, distribution, and phylogeny of type two toxin-antitoxin genes possessed by Cronobacter species where C. sakazakii homologs follow sequence type lineages.</title>
        <authorList>
            <person name="Finkelstein S."/>
            <person name="Negrete F."/>
            <person name="Jang H."/>
            <person name="Gopinath G.R."/>
            <person name="Tall B.D."/>
        </authorList>
    </citation>
    <scope>NUCLEOTIDE SEQUENCE [LARGE SCALE GENOMIC DNA]</scope>
    <source>
        <strain evidence="2 5">MOD1_GK1257</strain>
    </source>
</reference>
<dbReference type="AlphaFoldDB" id="A0A2T7AXN9"/>
<evidence type="ECO:0000313" key="5">
    <source>
        <dbReference type="Proteomes" id="UP000469927"/>
    </source>
</evidence>
<accession>A0A2T7AXN9</accession>
<reference evidence="3 4" key="1">
    <citation type="submission" date="2016-12" db="EMBL/GenBank/DDBJ databases">
        <title>Analysis of the Molecular Diversity Among Cronobacter Species Isolated from Filth Flies Using a Pan Genomic DNA Microarray.</title>
        <authorList>
            <person name="Pava-Ripoll M."/>
            <person name="Tall B."/>
            <person name="Farber J."/>
            <person name="Fanning S."/>
            <person name="Lehner A."/>
            <person name="Stephan R."/>
            <person name="Pagotto F."/>
            <person name="Iverson C."/>
            <person name="Ziobro G."/>
            <person name="Miller A."/>
            <person name="Pearson R."/>
            <person name="Yan Q."/>
            <person name="Kim M."/>
            <person name="Jeong S."/>
            <person name="Park J."/>
            <person name="Jun S."/>
            <person name="Choi H."/>
            <person name="Chung T."/>
            <person name="Yoo Y."/>
            <person name="Park E."/>
            <person name="Hwang S."/>
            <person name="Lee B."/>
            <person name="Sathyamoorthy V."/>
            <person name="Carter L."/>
            <person name="Mammel M."/>
            <person name="Jackson S."/>
            <person name="Kothary M."/>
            <person name="Patel I."/>
            <person name="Grim C."/>
            <person name="Gopinath G."/>
            <person name="Gangiredla J."/>
            <person name="Chase H."/>
        </authorList>
    </citation>
    <scope>NUCLEOTIDE SEQUENCE [LARGE SCALE GENOMIC DNA]</scope>
    <source>
        <strain evidence="3 4">MOD1-Md1s</strain>
    </source>
</reference>
<evidence type="ECO:0000313" key="4">
    <source>
        <dbReference type="Proteomes" id="UP000244378"/>
    </source>
</evidence>
<dbReference type="InterPro" id="IPR018958">
    <property type="entry name" value="Knr4/Smi1-like_dom"/>
</dbReference>
<comment type="caution">
    <text evidence="3">The sequence shown here is derived from an EMBL/GenBank/DDBJ whole genome shotgun (WGS) entry which is preliminary data.</text>
</comment>
<evidence type="ECO:0000313" key="3">
    <source>
        <dbReference type="EMBL" id="PUX17266.1"/>
    </source>
</evidence>
<dbReference type="Pfam" id="PF14136">
    <property type="entry name" value="DUF4303"/>
    <property type="match status" value="1"/>
</dbReference>
<feature type="domain" description="Knr4/Smi1-like" evidence="1">
    <location>
        <begin position="29"/>
        <end position="171"/>
    </location>
</feature>